<evidence type="ECO:0000313" key="2">
    <source>
        <dbReference type="EMBL" id="GAU24404.1"/>
    </source>
</evidence>
<feature type="compositionally biased region" description="Basic and acidic residues" evidence="1">
    <location>
        <begin position="91"/>
        <end position="102"/>
    </location>
</feature>
<feature type="compositionally biased region" description="Basic and acidic residues" evidence="1">
    <location>
        <begin position="26"/>
        <end position="68"/>
    </location>
</feature>
<evidence type="ECO:0000256" key="1">
    <source>
        <dbReference type="SAM" id="MobiDB-lite"/>
    </source>
</evidence>
<dbReference type="OrthoDB" id="21449at2759"/>
<dbReference type="Proteomes" id="UP000242715">
    <property type="component" value="Unassembled WGS sequence"/>
</dbReference>
<feature type="compositionally biased region" description="Basic and acidic residues" evidence="1">
    <location>
        <begin position="109"/>
        <end position="125"/>
    </location>
</feature>
<accession>A0A2Z6LX94</accession>
<proteinExistence type="predicted"/>
<reference evidence="3" key="1">
    <citation type="journal article" date="2017" name="Front. Plant Sci.">
        <title>Climate Clever Clovers: New Paradigm to Reduce the Environmental Footprint of Ruminants by Breeding Low Methanogenic Forages Utilizing Haplotype Variation.</title>
        <authorList>
            <person name="Kaur P."/>
            <person name="Appels R."/>
            <person name="Bayer P.E."/>
            <person name="Keeble-Gagnere G."/>
            <person name="Wang J."/>
            <person name="Hirakawa H."/>
            <person name="Shirasawa K."/>
            <person name="Vercoe P."/>
            <person name="Stefanova K."/>
            <person name="Durmic Z."/>
            <person name="Nichols P."/>
            <person name="Revell C."/>
            <person name="Isobe S.N."/>
            <person name="Edwards D."/>
            <person name="Erskine W."/>
        </authorList>
    </citation>
    <scope>NUCLEOTIDE SEQUENCE [LARGE SCALE GENOMIC DNA]</scope>
    <source>
        <strain evidence="3">cv. Daliak</strain>
    </source>
</reference>
<protein>
    <submittedName>
        <fullName evidence="2">Uncharacterized protein</fullName>
    </submittedName>
</protein>
<keyword evidence="3" id="KW-1185">Reference proteome</keyword>
<evidence type="ECO:0000313" key="3">
    <source>
        <dbReference type="Proteomes" id="UP000242715"/>
    </source>
</evidence>
<feature type="compositionally biased region" description="Basic residues" evidence="1">
    <location>
        <begin position="136"/>
        <end position="148"/>
    </location>
</feature>
<dbReference type="PANTHER" id="PTHR47809:SF2">
    <property type="entry name" value="DNA-BINDING BROMODOMAIN-CONTAINING PROTEIN"/>
    <property type="match status" value="1"/>
</dbReference>
<name>A0A2Z6LX94_TRISU</name>
<feature type="compositionally biased region" description="Acidic residues" evidence="1">
    <location>
        <begin position="69"/>
        <end position="90"/>
    </location>
</feature>
<dbReference type="PANTHER" id="PTHR47809">
    <property type="entry name" value="DNA-BINDING BROMODOMAIN-CONTAINING PROTEIN"/>
    <property type="match status" value="1"/>
</dbReference>
<dbReference type="AlphaFoldDB" id="A0A2Z6LX94"/>
<sequence length="206" mass="22975">MLVQSLGGEDSSSNTDESMGTDGDAGEDKGEVAKRETSEKQRIPSERRYEVNEVDHNDGVEGEDHGREDAEEEEEEEEDGEGEDEEEIEMDSEKRQMHETLKHGGTLAEKSEVGDTAVLHDEYKRAQQGQAAVFQQHKKHKEPQDRHKKAKLLESLCSENPMLSSLCGTLFPKNSQSVWSGPHSLVHQRNSARTSSIHAAIGSFME</sequence>
<gene>
    <name evidence="2" type="ORF">TSUD_391130</name>
</gene>
<organism evidence="2 3">
    <name type="scientific">Trifolium subterraneum</name>
    <name type="common">Subterranean clover</name>
    <dbReference type="NCBI Taxonomy" id="3900"/>
    <lineage>
        <taxon>Eukaryota</taxon>
        <taxon>Viridiplantae</taxon>
        <taxon>Streptophyta</taxon>
        <taxon>Embryophyta</taxon>
        <taxon>Tracheophyta</taxon>
        <taxon>Spermatophyta</taxon>
        <taxon>Magnoliopsida</taxon>
        <taxon>eudicotyledons</taxon>
        <taxon>Gunneridae</taxon>
        <taxon>Pentapetalae</taxon>
        <taxon>rosids</taxon>
        <taxon>fabids</taxon>
        <taxon>Fabales</taxon>
        <taxon>Fabaceae</taxon>
        <taxon>Papilionoideae</taxon>
        <taxon>50 kb inversion clade</taxon>
        <taxon>NPAAA clade</taxon>
        <taxon>Hologalegina</taxon>
        <taxon>IRL clade</taxon>
        <taxon>Trifolieae</taxon>
        <taxon>Trifolium</taxon>
    </lineage>
</organism>
<feature type="region of interest" description="Disordered" evidence="1">
    <location>
        <begin position="1"/>
        <end position="148"/>
    </location>
</feature>
<dbReference type="EMBL" id="DF973288">
    <property type="protein sequence ID" value="GAU24404.1"/>
    <property type="molecule type" value="Genomic_DNA"/>
</dbReference>